<reference evidence="1" key="1">
    <citation type="submission" date="2016-03" db="EMBL/GenBank/DDBJ databases">
        <title>Updated assembly of Pseudogymnoascus destructans, the fungus causing white-nose syndrome of bats.</title>
        <authorList>
            <person name="Palmer J.M."/>
            <person name="Drees K.P."/>
            <person name="Foster J.T."/>
            <person name="Lindner D.L."/>
        </authorList>
    </citation>
    <scope>NUCLEOTIDE SEQUENCE [LARGE SCALE GENOMIC DNA]</scope>
    <source>
        <strain evidence="1">20631-21</strain>
    </source>
</reference>
<accession>A0A177AK13</accession>
<proteinExistence type="predicted"/>
<dbReference type="GeneID" id="36284243"/>
<dbReference type="RefSeq" id="XP_024327637.1">
    <property type="nucleotide sequence ID" value="XM_024464836.1"/>
</dbReference>
<organism evidence="1">
    <name type="scientific">Pseudogymnoascus destructans</name>
    <dbReference type="NCBI Taxonomy" id="655981"/>
    <lineage>
        <taxon>Eukaryota</taxon>
        <taxon>Fungi</taxon>
        <taxon>Dikarya</taxon>
        <taxon>Ascomycota</taxon>
        <taxon>Pezizomycotina</taxon>
        <taxon>Leotiomycetes</taxon>
        <taxon>Thelebolales</taxon>
        <taxon>Thelebolaceae</taxon>
        <taxon>Pseudogymnoascus</taxon>
    </lineage>
</organism>
<dbReference type="AlphaFoldDB" id="A0A177AK13"/>
<sequence length="118" mass="13289">MISDGYSRTDARSTRFSTFASTPSTWHDAKRGYLMLHSRATRLFCASLHVLTRSILGTLHATASPIFTNSKRSSLGVSNLKSHLLDLYISEPLRAWLASLTWLAVGYLIVERIIGQYW</sequence>
<dbReference type="EMBL" id="KV441387">
    <property type="protein sequence ID" value="OAF62365.1"/>
    <property type="molecule type" value="Genomic_DNA"/>
</dbReference>
<protein>
    <submittedName>
        <fullName evidence="1">Uncharacterized protein</fullName>
    </submittedName>
</protein>
<name>A0A177AK13_9PEZI</name>
<dbReference type="Proteomes" id="UP000077154">
    <property type="component" value="Unassembled WGS sequence"/>
</dbReference>
<gene>
    <name evidence="1" type="ORF">VC83_01151</name>
</gene>
<evidence type="ECO:0000313" key="1">
    <source>
        <dbReference type="EMBL" id="OAF62365.1"/>
    </source>
</evidence>
<dbReference type="VEuPathDB" id="FungiDB:GMDG_04269"/>